<feature type="transmembrane region" description="Helical" evidence="1">
    <location>
        <begin position="97"/>
        <end position="118"/>
    </location>
</feature>
<accession>A0AAE2W1Q0</accession>
<organism evidence="2 3">
    <name type="scientific">Sulfitobacter geojensis</name>
    <dbReference type="NCBI Taxonomy" id="1342299"/>
    <lineage>
        <taxon>Bacteria</taxon>
        <taxon>Pseudomonadati</taxon>
        <taxon>Pseudomonadota</taxon>
        <taxon>Alphaproteobacteria</taxon>
        <taxon>Rhodobacterales</taxon>
        <taxon>Roseobacteraceae</taxon>
        <taxon>Sulfitobacter</taxon>
    </lineage>
</organism>
<protein>
    <submittedName>
        <fullName evidence="2">Uncharacterized protein</fullName>
    </submittedName>
</protein>
<keyword evidence="1" id="KW-1133">Transmembrane helix</keyword>
<dbReference type="EMBL" id="JAFBRM010000008">
    <property type="protein sequence ID" value="MBM1715713.1"/>
    <property type="molecule type" value="Genomic_DNA"/>
</dbReference>
<dbReference type="RefSeq" id="WP_203243447.1">
    <property type="nucleotide sequence ID" value="NZ_JAFBRH010000004.1"/>
</dbReference>
<dbReference type="Proteomes" id="UP000732193">
    <property type="component" value="Unassembled WGS sequence"/>
</dbReference>
<evidence type="ECO:0000313" key="3">
    <source>
        <dbReference type="Proteomes" id="UP000732193"/>
    </source>
</evidence>
<keyword evidence="3" id="KW-1185">Reference proteome</keyword>
<keyword evidence="1" id="KW-0812">Transmembrane</keyword>
<sequence>MIYARIAAVTYVAWGILHLGAAYGVYQIGTTLDAGALQGRIYQGAWNLTFFALFGAVVGIVYIWRNNRLGYWLNAVVVSAGDIGFIVTLLVPGTVPLVPGALGPVLWIIALALSTIALKSAPLSQHQPT</sequence>
<evidence type="ECO:0000313" key="2">
    <source>
        <dbReference type="EMBL" id="MBM1715713.1"/>
    </source>
</evidence>
<reference evidence="2 3" key="1">
    <citation type="submission" date="2021-01" db="EMBL/GenBank/DDBJ databases">
        <title>Diatom-associated Roseobacters Show Island Model of Population Structure.</title>
        <authorList>
            <person name="Qu L."/>
            <person name="Feng X."/>
            <person name="Chen Y."/>
            <person name="Li L."/>
            <person name="Wang X."/>
            <person name="Hu Z."/>
            <person name="Wang H."/>
            <person name="Luo H."/>
        </authorList>
    </citation>
    <scope>NUCLEOTIDE SEQUENCE [LARGE SCALE GENOMIC DNA]</scope>
    <source>
        <strain evidence="2 3">TR60-84</strain>
    </source>
</reference>
<gene>
    <name evidence="2" type="ORF">JQV55_19240</name>
</gene>
<feature type="transmembrane region" description="Helical" evidence="1">
    <location>
        <begin position="71"/>
        <end position="91"/>
    </location>
</feature>
<proteinExistence type="predicted"/>
<comment type="caution">
    <text evidence="2">The sequence shown here is derived from an EMBL/GenBank/DDBJ whole genome shotgun (WGS) entry which is preliminary data.</text>
</comment>
<dbReference type="AlphaFoldDB" id="A0AAE2W1Q0"/>
<name>A0AAE2W1Q0_9RHOB</name>
<evidence type="ECO:0000256" key="1">
    <source>
        <dbReference type="SAM" id="Phobius"/>
    </source>
</evidence>
<feature type="transmembrane region" description="Helical" evidence="1">
    <location>
        <begin position="46"/>
        <end position="64"/>
    </location>
</feature>
<keyword evidence="1" id="KW-0472">Membrane</keyword>